<feature type="domain" description="Cytidyltransferase-like" evidence="3">
    <location>
        <begin position="52"/>
        <end position="137"/>
    </location>
</feature>
<dbReference type="Gene3D" id="3.40.50.620">
    <property type="entry name" value="HUPs"/>
    <property type="match status" value="2"/>
</dbReference>
<proteinExistence type="predicted"/>
<keyword evidence="1 4" id="KW-0808">Transferase</keyword>
<gene>
    <name evidence="4" type="ORF">UW65_C0032G0004</name>
</gene>
<evidence type="ECO:0000256" key="1">
    <source>
        <dbReference type="ARBA" id="ARBA00022679"/>
    </source>
</evidence>
<dbReference type="InterPro" id="IPR014729">
    <property type="entry name" value="Rossmann-like_a/b/a_fold"/>
</dbReference>
<name>A0A0G1JC71_UNCKA</name>
<sequence length="429" mass="48029">MQVFQLEKAGNGKNDVNQWWENTCVPVSTQAGKKRTAANRNLHKQGKKIVFTTGSFEVVTPGHCRFLAEARACGDVLVVGLCSDRSISKLKGPDYPLLNQDARSEMLTYLRSVDYVTVVDEGEPHATIVLLAPDIFYTNTKELENGNVDEQAEFLLKRAGGKLVVCEDHNPYKSARDLIEHVADLRFTEIVASYLWSKHIAFGLDSVPNFKPADYGDQTPQDRKAFNPAEFIYKDKAVLEAFIQERARLGWTTKAKLVFVSGSYDLLHVGHARFVEKASLLGDFLLVGIPSDAKIKAMKGYGRPIISEYSRAYVLASLDFVDGVYIFDDFTVADTLATLKPNVFFTVAEEWNSGLKQSPEYKIVRKSGGRVVTAPRQSPFLSSSSMINRMAAKKVKDIFKECMDEDKIKLMQREGSKFKLHAESDVKKT</sequence>
<protein>
    <submittedName>
        <fullName evidence="4">Phosphoethanolamine cytidylyltransferase, isoform D</fullName>
    </submittedName>
</protein>
<comment type="caution">
    <text evidence="4">The sequence shown here is derived from an EMBL/GenBank/DDBJ whole genome shotgun (WGS) entry which is preliminary data.</text>
</comment>
<evidence type="ECO:0000259" key="3">
    <source>
        <dbReference type="Pfam" id="PF01467"/>
    </source>
</evidence>
<dbReference type="Proteomes" id="UP000034783">
    <property type="component" value="Unassembled WGS sequence"/>
</dbReference>
<accession>A0A0G1JC71</accession>
<dbReference type="PANTHER" id="PTHR43793:SF2">
    <property type="entry name" value="BIFUNCTIONAL PROTEIN HLDE"/>
    <property type="match status" value="1"/>
</dbReference>
<dbReference type="InterPro" id="IPR050385">
    <property type="entry name" value="Archaeal_FAD_synthase"/>
</dbReference>
<dbReference type="PANTHER" id="PTHR43793">
    <property type="entry name" value="FAD SYNTHASE"/>
    <property type="match status" value="1"/>
</dbReference>
<dbReference type="NCBIfam" id="TIGR00125">
    <property type="entry name" value="cyt_tran_rel"/>
    <property type="match status" value="2"/>
</dbReference>
<reference evidence="4 5" key="1">
    <citation type="journal article" date="2015" name="Nature">
        <title>rRNA introns, odd ribosomes, and small enigmatic genomes across a large radiation of phyla.</title>
        <authorList>
            <person name="Brown C.T."/>
            <person name="Hug L.A."/>
            <person name="Thomas B.C."/>
            <person name="Sharon I."/>
            <person name="Castelle C.J."/>
            <person name="Singh A."/>
            <person name="Wilkins M.J."/>
            <person name="Williams K.H."/>
            <person name="Banfield J.F."/>
        </authorList>
    </citation>
    <scope>NUCLEOTIDE SEQUENCE [LARGE SCALE GENOMIC DNA]</scope>
</reference>
<feature type="domain" description="Cytidyltransferase-like" evidence="3">
    <location>
        <begin position="260"/>
        <end position="387"/>
    </location>
</feature>
<evidence type="ECO:0000313" key="5">
    <source>
        <dbReference type="Proteomes" id="UP000034783"/>
    </source>
</evidence>
<dbReference type="GO" id="GO:0016779">
    <property type="term" value="F:nucleotidyltransferase activity"/>
    <property type="evidence" value="ECO:0007669"/>
    <property type="project" value="UniProtKB-KW"/>
</dbReference>
<dbReference type="SUPFAM" id="SSF52374">
    <property type="entry name" value="Nucleotidylyl transferase"/>
    <property type="match status" value="2"/>
</dbReference>
<dbReference type="InterPro" id="IPR004821">
    <property type="entry name" value="Cyt_trans-like"/>
</dbReference>
<dbReference type="EMBL" id="LCJD01000032">
    <property type="protein sequence ID" value="KKT68905.1"/>
    <property type="molecule type" value="Genomic_DNA"/>
</dbReference>
<evidence type="ECO:0000256" key="2">
    <source>
        <dbReference type="ARBA" id="ARBA00022695"/>
    </source>
</evidence>
<keyword evidence="2 4" id="KW-0548">Nucleotidyltransferase</keyword>
<organism evidence="4 5">
    <name type="scientific">candidate division WWE3 bacterium GW2011_GWB1_44_4</name>
    <dbReference type="NCBI Taxonomy" id="1619116"/>
    <lineage>
        <taxon>Bacteria</taxon>
        <taxon>Katanobacteria</taxon>
    </lineage>
</organism>
<evidence type="ECO:0000313" key="4">
    <source>
        <dbReference type="EMBL" id="KKT68905.1"/>
    </source>
</evidence>
<dbReference type="Pfam" id="PF01467">
    <property type="entry name" value="CTP_transf_like"/>
    <property type="match status" value="2"/>
</dbReference>
<dbReference type="AlphaFoldDB" id="A0A0G1JC71"/>